<dbReference type="Proteomes" id="UP000258533">
    <property type="component" value="Unassembled WGS sequence"/>
</dbReference>
<sequence length="193" mass="22168">MRNFSNTLLYANDDDNETFWEVINSNFPDQVDPSRFQTKNRRPFPVYEGLIPVGSSRSMASYHVSSCFNNTHGKKMYLYLAMQICKVACIVGDISHGRPISPEMKRALTKECIYKLENMWYLINECYKDKHNEAEVSKLRSNPTIPKMINGILVSPSQLEAVVLLHIGDTEYWTSLTLRFIMGKWVCTLADIG</sequence>
<gene>
    <name evidence="1" type="ORF">AXE73_03085</name>
</gene>
<name>A0A3E1IXC9_GARVA</name>
<reference evidence="1 2" key="1">
    <citation type="submission" date="2016-02" db="EMBL/GenBank/DDBJ databases">
        <title>Gardnerella vaginalis Subgroups Defined by cpn60 Sequencing and Sialidase Activity in Isolates from Canada, Belgium and Kenya.</title>
        <authorList>
            <person name="Schellenberg J."/>
            <person name="Paramel Jayaprakash T."/>
            <person name="Withana Gamage N."/>
            <person name="Patterson M.H."/>
            <person name="Vaneechoutte M."/>
            <person name="Hill J.E."/>
        </authorList>
    </citation>
    <scope>NUCLEOTIDE SEQUENCE [LARGE SCALE GENOMIC DNA]</scope>
    <source>
        <strain evidence="1 2">N144</strain>
    </source>
</reference>
<evidence type="ECO:0000313" key="1">
    <source>
        <dbReference type="EMBL" id="RFD77590.1"/>
    </source>
</evidence>
<proteinExistence type="predicted"/>
<accession>A0A3E1IXC9</accession>
<dbReference type="EMBL" id="LRTT01000001">
    <property type="protein sequence ID" value="RFD77590.1"/>
    <property type="molecule type" value="Genomic_DNA"/>
</dbReference>
<organism evidence="1 2">
    <name type="scientific">Gardnerella vaginalis</name>
    <dbReference type="NCBI Taxonomy" id="2702"/>
    <lineage>
        <taxon>Bacteria</taxon>
        <taxon>Bacillati</taxon>
        <taxon>Actinomycetota</taxon>
        <taxon>Actinomycetes</taxon>
        <taxon>Bifidobacteriales</taxon>
        <taxon>Bifidobacteriaceae</taxon>
        <taxon>Gardnerella</taxon>
    </lineage>
</organism>
<protein>
    <submittedName>
        <fullName evidence="1">Uncharacterized protein</fullName>
    </submittedName>
</protein>
<dbReference type="RefSeq" id="WP_116689559.1">
    <property type="nucleotide sequence ID" value="NZ_LRTT01000001.1"/>
</dbReference>
<comment type="caution">
    <text evidence="1">The sequence shown here is derived from an EMBL/GenBank/DDBJ whole genome shotgun (WGS) entry which is preliminary data.</text>
</comment>
<dbReference type="AlphaFoldDB" id="A0A3E1IXC9"/>
<evidence type="ECO:0000313" key="2">
    <source>
        <dbReference type="Proteomes" id="UP000258533"/>
    </source>
</evidence>